<feature type="compositionally biased region" description="Basic and acidic residues" evidence="1">
    <location>
        <begin position="143"/>
        <end position="159"/>
    </location>
</feature>
<feature type="region of interest" description="Disordered" evidence="1">
    <location>
        <begin position="1"/>
        <end position="184"/>
    </location>
</feature>
<feature type="compositionally biased region" description="Basic residues" evidence="1">
    <location>
        <begin position="167"/>
        <end position="184"/>
    </location>
</feature>
<feature type="non-terminal residue" evidence="2">
    <location>
        <position position="184"/>
    </location>
</feature>
<organism evidence="2">
    <name type="scientific">uncultured Nocardioidaceae bacterium</name>
    <dbReference type="NCBI Taxonomy" id="253824"/>
    <lineage>
        <taxon>Bacteria</taxon>
        <taxon>Bacillati</taxon>
        <taxon>Actinomycetota</taxon>
        <taxon>Actinomycetes</taxon>
        <taxon>Propionibacteriales</taxon>
        <taxon>Nocardioidaceae</taxon>
        <taxon>environmental samples</taxon>
    </lineage>
</organism>
<reference evidence="2" key="1">
    <citation type="submission" date="2020-02" db="EMBL/GenBank/DDBJ databases">
        <authorList>
            <person name="Meier V. D."/>
        </authorList>
    </citation>
    <scope>NUCLEOTIDE SEQUENCE</scope>
    <source>
        <strain evidence="2">AVDCRST_MAG36</strain>
    </source>
</reference>
<sequence length="184" mass="20866">GRSERSPPARRPARHGRPRAVRLRRRAGREHGGGRRPAADPGHRRHPRPGADAARGALRRSRRPAVGAGRDPGALPAVDRLRRAGDRVRERRRDAGLVRRAHRGAGPARDARRPGRRTAADRPRVPVGVHRWHRGGRGQPGRPRRDALHLRQRELDLRPPHAALLPRRGRDRPRHRLRRPARLL</sequence>
<dbReference type="AlphaFoldDB" id="A0A6J4LB41"/>
<protein>
    <submittedName>
        <fullName evidence="2">ABC transporter, substrate-binding protein (Cluster 12, methionine/phosphonates)</fullName>
    </submittedName>
</protein>
<feature type="compositionally biased region" description="Basic and acidic residues" evidence="1">
    <location>
        <begin position="29"/>
        <end position="42"/>
    </location>
</feature>
<name>A0A6J4LB41_9ACTN</name>
<feature type="non-terminal residue" evidence="2">
    <location>
        <position position="1"/>
    </location>
</feature>
<gene>
    <name evidence="2" type="ORF">AVDCRST_MAG36-750</name>
</gene>
<accession>A0A6J4LB41</accession>
<evidence type="ECO:0000256" key="1">
    <source>
        <dbReference type="SAM" id="MobiDB-lite"/>
    </source>
</evidence>
<evidence type="ECO:0000313" key="2">
    <source>
        <dbReference type="EMBL" id="CAA9327427.1"/>
    </source>
</evidence>
<feature type="compositionally biased region" description="Basic and acidic residues" evidence="1">
    <location>
        <begin position="109"/>
        <end position="124"/>
    </location>
</feature>
<dbReference type="EMBL" id="CADCUH010000040">
    <property type="protein sequence ID" value="CAA9327427.1"/>
    <property type="molecule type" value="Genomic_DNA"/>
</dbReference>
<feature type="compositionally biased region" description="Basic and acidic residues" evidence="1">
    <location>
        <begin position="79"/>
        <end position="97"/>
    </location>
</feature>
<feature type="compositionally biased region" description="Basic residues" evidence="1">
    <location>
        <begin position="11"/>
        <end position="28"/>
    </location>
</feature>
<proteinExistence type="predicted"/>